<reference evidence="8" key="1">
    <citation type="journal article" date="2014" name="Genome Announc.">
        <title>Draft Genome Sequences of Three Alkaliphilic Bacillus Strains, Bacillus wakoensis JCM 9140T, Bacillus akibai JCM 9157T, and Bacillus hemicellulosilyticus JCM 9152T.</title>
        <authorList>
            <person name="Yuki M."/>
            <person name="Oshima K."/>
            <person name="Suda W."/>
            <person name="Oshida Y."/>
            <person name="Kitamura K."/>
            <person name="Iida T."/>
            <person name="Hattori M."/>
            <person name="Ohkuma M."/>
        </authorList>
    </citation>
    <scope>NUCLEOTIDE SEQUENCE [LARGE SCALE GENOMIC DNA]</scope>
    <source>
        <strain evidence="8">JCM 9152</strain>
    </source>
</reference>
<gene>
    <name evidence="8" type="ORF">JCM9152_664</name>
</gene>
<evidence type="ECO:0000259" key="6">
    <source>
        <dbReference type="Pfam" id="PF00251"/>
    </source>
</evidence>
<evidence type="ECO:0000256" key="2">
    <source>
        <dbReference type="ARBA" id="ARBA00022801"/>
    </source>
</evidence>
<keyword evidence="4 5" id="KW-0326">Glycosidase</keyword>
<feature type="domain" description="Glycosyl hydrolase family 32 N-terminal" evidence="6">
    <location>
        <begin position="14"/>
        <end position="324"/>
    </location>
</feature>
<dbReference type="InterPro" id="IPR018053">
    <property type="entry name" value="Glyco_hydro_32_AS"/>
</dbReference>
<dbReference type="PANTHER" id="PTHR42800:SF1">
    <property type="entry name" value="EXOINULINASE INUD (AFU_ORTHOLOGUE AFUA_5G00480)"/>
    <property type="match status" value="1"/>
</dbReference>
<dbReference type="Proteomes" id="UP000018895">
    <property type="component" value="Unassembled WGS sequence"/>
</dbReference>
<dbReference type="InterPro" id="IPR001362">
    <property type="entry name" value="Glyco_hydro_32"/>
</dbReference>
<dbReference type="GO" id="GO:0005737">
    <property type="term" value="C:cytoplasm"/>
    <property type="evidence" value="ECO:0007669"/>
    <property type="project" value="TreeGrafter"/>
</dbReference>
<name>W4QD66_9BACI</name>
<dbReference type="AlphaFoldDB" id="W4QD66"/>
<dbReference type="RefSeq" id="WP_035340775.1">
    <property type="nucleotide sequence ID" value="NZ_BAUU01000004.1"/>
</dbReference>
<dbReference type="Pfam" id="PF00251">
    <property type="entry name" value="Glyco_hydro_32N"/>
    <property type="match status" value="1"/>
</dbReference>
<comment type="caution">
    <text evidence="8">The sequence shown here is derived from an EMBL/GenBank/DDBJ whole genome shotgun (WGS) entry which is preliminary data.</text>
</comment>
<proteinExistence type="inferred from homology"/>
<evidence type="ECO:0000256" key="4">
    <source>
        <dbReference type="ARBA" id="ARBA00023295"/>
    </source>
</evidence>
<dbReference type="SMART" id="SM00640">
    <property type="entry name" value="Glyco_32"/>
    <property type="match status" value="1"/>
</dbReference>
<dbReference type="InterPro" id="IPR013189">
    <property type="entry name" value="Glyco_hydro_32_C"/>
</dbReference>
<comment type="similarity">
    <text evidence="1 5">Belongs to the glycosyl hydrolase 32 family.</text>
</comment>
<dbReference type="SUPFAM" id="SSF75005">
    <property type="entry name" value="Arabinanase/levansucrase/invertase"/>
    <property type="match status" value="1"/>
</dbReference>
<dbReference type="EMBL" id="BAUU01000004">
    <property type="protein sequence ID" value="GAE29314.1"/>
    <property type="molecule type" value="Genomic_DNA"/>
</dbReference>
<evidence type="ECO:0000256" key="5">
    <source>
        <dbReference type="RuleBase" id="RU362110"/>
    </source>
</evidence>
<evidence type="ECO:0000259" key="7">
    <source>
        <dbReference type="Pfam" id="PF08244"/>
    </source>
</evidence>
<keyword evidence="3" id="KW-0119">Carbohydrate metabolism</keyword>
<dbReference type="GO" id="GO:0005987">
    <property type="term" value="P:sucrose catabolic process"/>
    <property type="evidence" value="ECO:0007669"/>
    <property type="project" value="TreeGrafter"/>
</dbReference>
<evidence type="ECO:0000313" key="8">
    <source>
        <dbReference type="EMBL" id="GAE29314.1"/>
    </source>
</evidence>
<organism evidence="8 9">
    <name type="scientific">Halalkalibacter hemicellulosilyticusJCM 9152</name>
    <dbReference type="NCBI Taxonomy" id="1236971"/>
    <lineage>
        <taxon>Bacteria</taxon>
        <taxon>Bacillati</taxon>
        <taxon>Bacillota</taxon>
        <taxon>Bacilli</taxon>
        <taxon>Bacillales</taxon>
        <taxon>Bacillaceae</taxon>
        <taxon>Halalkalibacter</taxon>
    </lineage>
</organism>
<keyword evidence="9" id="KW-1185">Reference proteome</keyword>
<dbReference type="PROSITE" id="PS00609">
    <property type="entry name" value="GLYCOSYL_HYDROL_F32"/>
    <property type="match status" value="1"/>
</dbReference>
<evidence type="ECO:0000313" key="9">
    <source>
        <dbReference type="Proteomes" id="UP000018895"/>
    </source>
</evidence>
<accession>W4QD66</accession>
<dbReference type="PANTHER" id="PTHR42800">
    <property type="entry name" value="EXOINULINASE INUD (AFU_ORTHOLOGUE AFUA_5G00480)"/>
    <property type="match status" value="1"/>
</dbReference>
<sequence length="482" mass="55696">MTIQNIDKYRPNLHFAPQRNWMNDPNGLIYFKGEYHLFYQYNPNDSVWGPMHWGHAVSKDLITWEELDIALYPDEKGTIFSGSAVIDWNNTSGFFPEEPGIVAIFTHHHESGGAAVKQTQSIAYSHDHGRTWVKYEENPVLEHETKIDFRDPKVFWHNETSKWIMVLATGQTVSIYSSTNLKEWQFQSEFGENIGYHDGVWECPDLFQLKIEGSNEQRWVLFGSVGDNEQFDVGSCTQYFIGSFDGTHFKAEHNDTRWLDYGKDNYAGVSFSDIPEEDGRRIYLGWMSNWRYANQVPTAGWRSQMTLPRELTLRNSQAGKRVVQKLVRELDSYFAKKHAIEQLIVNEREMFPVNEQYVQLDLHIENIDANLFGITLHHTNSQYTTLTIDSINNTCELDRKNSGEISFSDNFLKNQIATLTNTDLLQIRFVQDTSSVEVFLNDGEYVLTSLLYPDNVCEQISFFSKGGSIKLIDGYISGPKRF</sequence>
<dbReference type="FunFam" id="2.115.10.20:FF:000003">
    <property type="entry name" value="Levanbiose-producing levanase"/>
    <property type="match status" value="1"/>
</dbReference>
<keyword evidence="2 5" id="KW-0378">Hydrolase</keyword>
<dbReference type="InterPro" id="IPR013148">
    <property type="entry name" value="Glyco_hydro_32_N"/>
</dbReference>
<dbReference type="STRING" id="1236971.JCM9152_664"/>
<dbReference type="OrthoDB" id="9759709at2"/>
<protein>
    <submittedName>
        <fullName evidence="8">Sucrose-6-phosphate hydrolase</fullName>
    </submittedName>
</protein>
<dbReference type="InterPro" id="IPR013320">
    <property type="entry name" value="ConA-like_dom_sf"/>
</dbReference>
<dbReference type="Gene3D" id="2.60.120.560">
    <property type="entry name" value="Exo-inulinase, domain 1"/>
    <property type="match status" value="1"/>
</dbReference>
<dbReference type="Gene3D" id="2.115.10.20">
    <property type="entry name" value="Glycosyl hydrolase domain, family 43"/>
    <property type="match status" value="1"/>
</dbReference>
<dbReference type="CDD" id="cd18622">
    <property type="entry name" value="GH32_Inu-like"/>
    <property type="match status" value="1"/>
</dbReference>
<evidence type="ECO:0000256" key="3">
    <source>
        <dbReference type="ARBA" id="ARBA00023277"/>
    </source>
</evidence>
<dbReference type="Pfam" id="PF08244">
    <property type="entry name" value="Glyco_hydro_32C"/>
    <property type="match status" value="1"/>
</dbReference>
<dbReference type="GO" id="GO:0004575">
    <property type="term" value="F:sucrose alpha-glucosidase activity"/>
    <property type="evidence" value="ECO:0007669"/>
    <property type="project" value="TreeGrafter"/>
</dbReference>
<feature type="domain" description="Glycosyl hydrolase family 32 C-terminal" evidence="7">
    <location>
        <begin position="353"/>
        <end position="470"/>
    </location>
</feature>
<evidence type="ECO:0000256" key="1">
    <source>
        <dbReference type="ARBA" id="ARBA00009902"/>
    </source>
</evidence>
<dbReference type="SUPFAM" id="SSF49899">
    <property type="entry name" value="Concanavalin A-like lectins/glucanases"/>
    <property type="match status" value="1"/>
</dbReference>
<dbReference type="InterPro" id="IPR023296">
    <property type="entry name" value="Glyco_hydro_beta-prop_sf"/>
</dbReference>